<feature type="compositionally biased region" description="Polar residues" evidence="1">
    <location>
        <begin position="335"/>
        <end position="350"/>
    </location>
</feature>
<dbReference type="EMBL" id="CP038266">
    <property type="protein sequence ID" value="QBR89146.1"/>
    <property type="molecule type" value="Genomic_DNA"/>
</dbReference>
<evidence type="ECO:0000313" key="2">
    <source>
        <dbReference type="EMBL" id="QBR89146.1"/>
    </source>
</evidence>
<proteinExistence type="predicted"/>
<protein>
    <submittedName>
        <fullName evidence="2">Uncharacterized protein</fullName>
    </submittedName>
</protein>
<keyword evidence="3" id="KW-1185">Reference proteome</keyword>
<gene>
    <name evidence="2" type="ORF">E4K62_10890</name>
</gene>
<sequence>MEEETDGRTSGGQMGGRNMTNPQAARPTSVSRRSFLFGTGSGAALLYASLGPADIATAQAGRIASPVDGELAVNELTIEGALTARCFSSDWSSTIELDFPLSIEATITQSGDLGISFDERLFDLQASIAVDSGKGLTLQEARRGAGTVSIPLPRGKHVLYPQASVRSLFPSDNIAAPVGTVVRAGNSEELGRRTEVGATAWGAELRVVWDVVGGYSYPASVSIVSVGPSPVPVGTVVLARVPRTIRPLLISDSDDSLAIQPLRVDGDLSHYPIALVAPLPAGEKLTVQFTSGQEGAVVPSSYWLTHVPQVSTQFDDASRQSARDTGKYSVAPVTASGSSLTNASTLGGSR</sequence>
<evidence type="ECO:0000313" key="3">
    <source>
        <dbReference type="Proteomes" id="UP000295748"/>
    </source>
</evidence>
<feature type="region of interest" description="Disordered" evidence="1">
    <location>
        <begin position="315"/>
        <end position="350"/>
    </location>
</feature>
<name>A0ABX5SSN0_9MICO</name>
<evidence type="ECO:0000256" key="1">
    <source>
        <dbReference type="SAM" id="MobiDB-lite"/>
    </source>
</evidence>
<dbReference type="RefSeq" id="WP_135067361.1">
    <property type="nucleotide sequence ID" value="NZ_CP038266.1"/>
</dbReference>
<feature type="compositionally biased region" description="Basic and acidic residues" evidence="1">
    <location>
        <begin position="316"/>
        <end position="326"/>
    </location>
</feature>
<feature type="compositionally biased region" description="Polar residues" evidence="1">
    <location>
        <begin position="18"/>
        <end position="30"/>
    </location>
</feature>
<dbReference type="PROSITE" id="PS51318">
    <property type="entry name" value="TAT"/>
    <property type="match status" value="1"/>
</dbReference>
<dbReference type="InterPro" id="IPR006311">
    <property type="entry name" value="TAT_signal"/>
</dbReference>
<reference evidence="2 3" key="1">
    <citation type="submission" date="2019-03" db="EMBL/GenBank/DDBJ databases">
        <authorList>
            <person name="Dong K."/>
        </authorList>
    </citation>
    <scope>NUCLEOTIDE SEQUENCE [LARGE SCALE GENOMIC DNA]</scope>
    <source>
        <strain evidence="3">dk512</strain>
    </source>
</reference>
<dbReference type="Proteomes" id="UP000295748">
    <property type="component" value="Chromosome"/>
</dbReference>
<organism evidence="2 3">
    <name type="scientific">Microbacterium wangchenii</name>
    <dbReference type="NCBI Taxonomy" id="2541726"/>
    <lineage>
        <taxon>Bacteria</taxon>
        <taxon>Bacillati</taxon>
        <taxon>Actinomycetota</taxon>
        <taxon>Actinomycetes</taxon>
        <taxon>Micrococcales</taxon>
        <taxon>Microbacteriaceae</taxon>
        <taxon>Microbacterium</taxon>
    </lineage>
</organism>
<feature type="region of interest" description="Disordered" evidence="1">
    <location>
        <begin position="1"/>
        <end position="30"/>
    </location>
</feature>
<accession>A0ABX5SSN0</accession>